<dbReference type="Gene3D" id="3.40.50.720">
    <property type="entry name" value="NAD(P)-binding Rossmann-like Domain"/>
    <property type="match status" value="1"/>
</dbReference>
<dbReference type="RefSeq" id="WP_369330977.1">
    <property type="nucleotide sequence ID" value="NZ_JAULBC010000006.1"/>
</dbReference>
<keyword evidence="5" id="KW-1185">Reference proteome</keyword>
<dbReference type="Pfam" id="PF13602">
    <property type="entry name" value="ADH_zinc_N_2"/>
    <property type="match status" value="1"/>
</dbReference>
<dbReference type="SUPFAM" id="SSF51735">
    <property type="entry name" value="NAD(P)-binding Rossmann-fold domains"/>
    <property type="match status" value="1"/>
</dbReference>
<dbReference type="PANTHER" id="PTHR48106">
    <property type="entry name" value="QUINONE OXIDOREDUCTASE PIG3-RELATED"/>
    <property type="match status" value="1"/>
</dbReference>
<organism evidence="4 5">
    <name type="scientific">Danxiaibacter flavus</name>
    <dbReference type="NCBI Taxonomy" id="3049108"/>
    <lineage>
        <taxon>Bacteria</taxon>
        <taxon>Pseudomonadati</taxon>
        <taxon>Bacteroidota</taxon>
        <taxon>Chitinophagia</taxon>
        <taxon>Chitinophagales</taxon>
        <taxon>Chitinophagaceae</taxon>
        <taxon>Danxiaibacter</taxon>
    </lineage>
</organism>
<dbReference type="PANTHER" id="PTHR48106:SF18">
    <property type="entry name" value="QUINONE OXIDOREDUCTASE PIG3"/>
    <property type="match status" value="1"/>
</dbReference>
<keyword evidence="2" id="KW-0560">Oxidoreductase</keyword>
<reference evidence="4 5" key="1">
    <citation type="submission" date="2023-07" db="EMBL/GenBank/DDBJ databases">
        <authorList>
            <person name="Lian W.-H."/>
        </authorList>
    </citation>
    <scope>NUCLEOTIDE SEQUENCE [LARGE SCALE GENOMIC DNA]</scope>
    <source>
        <strain evidence="4 5">SYSU DXS3180</strain>
    </source>
</reference>
<evidence type="ECO:0000256" key="2">
    <source>
        <dbReference type="ARBA" id="ARBA00023002"/>
    </source>
</evidence>
<evidence type="ECO:0000256" key="1">
    <source>
        <dbReference type="ARBA" id="ARBA00022857"/>
    </source>
</evidence>
<dbReference type="SUPFAM" id="SSF50129">
    <property type="entry name" value="GroES-like"/>
    <property type="match status" value="1"/>
</dbReference>
<dbReference type="InterPro" id="IPR020843">
    <property type="entry name" value="ER"/>
</dbReference>
<comment type="caution">
    <text evidence="4">The sequence shown here is derived from an EMBL/GenBank/DDBJ whole genome shotgun (WGS) entry which is preliminary data.</text>
</comment>
<dbReference type="Pfam" id="PF08240">
    <property type="entry name" value="ADH_N"/>
    <property type="match status" value="1"/>
</dbReference>
<dbReference type="Gene3D" id="3.90.180.10">
    <property type="entry name" value="Medium-chain alcohol dehydrogenases, catalytic domain"/>
    <property type="match status" value="1"/>
</dbReference>
<dbReference type="InterPro" id="IPR036291">
    <property type="entry name" value="NAD(P)-bd_dom_sf"/>
</dbReference>
<protein>
    <submittedName>
        <fullName evidence="4">Zinc-binding dehydrogenase</fullName>
    </submittedName>
</protein>
<keyword evidence="1" id="KW-0521">NADP</keyword>
<proteinExistence type="predicted"/>
<evidence type="ECO:0000313" key="4">
    <source>
        <dbReference type="EMBL" id="MEX6689571.1"/>
    </source>
</evidence>
<dbReference type="InterPro" id="IPR013154">
    <property type="entry name" value="ADH-like_N"/>
</dbReference>
<evidence type="ECO:0000313" key="5">
    <source>
        <dbReference type="Proteomes" id="UP001560573"/>
    </source>
</evidence>
<gene>
    <name evidence="4" type="ORF">QTN47_18855</name>
</gene>
<sequence>MKVIKIEAFGGPEMLSLTTVPAPVAKENEVLINVESCGVGGVDILLRKGLYPGLDNAGFIPGMEIVGIVNSVGANVSEEWISKRVYAMTTLGGYAEQVVVNESALVEVPEKLLSDQALSLGINALVAYYSLQRARLSEGERVYVRGAGGGIGSLTVQLALANKYEVSVAPTAALQRGKLQHLGVRNFIDLSQWEGDDQKFDAIIDPVAGSELAQYIALLKDNGVYVLNGVAAGFPNADFGMEFLKRFQSSLTITCFSLNSISADDIRSSLSQIFHLAVDGQITPYVSKVLPFEEAVEAHRLLESQTVFGKIVLKI</sequence>
<accession>A0ABV3ZI51</accession>
<dbReference type="InterPro" id="IPR011032">
    <property type="entry name" value="GroES-like_sf"/>
</dbReference>
<dbReference type="EMBL" id="JAULBC010000006">
    <property type="protein sequence ID" value="MEX6689571.1"/>
    <property type="molecule type" value="Genomic_DNA"/>
</dbReference>
<dbReference type="Proteomes" id="UP001560573">
    <property type="component" value="Unassembled WGS sequence"/>
</dbReference>
<name>A0ABV3ZI51_9BACT</name>
<dbReference type="SMART" id="SM00829">
    <property type="entry name" value="PKS_ER"/>
    <property type="match status" value="1"/>
</dbReference>
<evidence type="ECO:0000259" key="3">
    <source>
        <dbReference type="SMART" id="SM00829"/>
    </source>
</evidence>
<feature type="domain" description="Enoyl reductase (ER)" evidence="3">
    <location>
        <begin position="10"/>
        <end position="313"/>
    </location>
</feature>